<proteinExistence type="predicted"/>
<accession>A0A0R3S6K2</accession>
<keyword evidence="3" id="KW-1185">Reference proteome</keyword>
<keyword evidence="2" id="KW-1133">Transmembrane helix</keyword>
<evidence type="ECO:0000256" key="1">
    <source>
        <dbReference type="SAM" id="MobiDB-lite"/>
    </source>
</evidence>
<organism evidence="3 4">
    <name type="scientific">Elaeophora elaphi</name>
    <dbReference type="NCBI Taxonomy" id="1147741"/>
    <lineage>
        <taxon>Eukaryota</taxon>
        <taxon>Metazoa</taxon>
        <taxon>Ecdysozoa</taxon>
        <taxon>Nematoda</taxon>
        <taxon>Chromadorea</taxon>
        <taxon>Rhabditida</taxon>
        <taxon>Spirurina</taxon>
        <taxon>Spiruromorpha</taxon>
        <taxon>Filarioidea</taxon>
        <taxon>Onchocercidae</taxon>
        <taxon>Elaeophora</taxon>
    </lineage>
</organism>
<keyword evidence="2" id="KW-0472">Membrane</keyword>
<feature type="region of interest" description="Disordered" evidence="1">
    <location>
        <begin position="234"/>
        <end position="279"/>
    </location>
</feature>
<dbReference type="AlphaFoldDB" id="A0A0R3S6K2"/>
<name>A0A0R3S6K2_9BILA</name>
<evidence type="ECO:0000256" key="2">
    <source>
        <dbReference type="SAM" id="Phobius"/>
    </source>
</evidence>
<evidence type="ECO:0000313" key="3">
    <source>
        <dbReference type="Proteomes" id="UP000050640"/>
    </source>
</evidence>
<protein>
    <submittedName>
        <fullName evidence="4">Homeobox protein 2-like</fullName>
    </submittedName>
</protein>
<sequence length="476" mass="53022">MRSWKKAVLRGTCAMFGNRCCSLLHHHHHRLFPMKLVSIIPSTIIILITVIIGTRVEAIQLTNPSSRFSSVMSLDQHSSEGILDGMRTRSNASRFLVQRLRDLRRGRKSNDLQANDFRNDNNIIGSSSQKRFIDSNDPSSIDRNSMQNIGDRFGGFRFSSRAATITTTTGMNKEQHGLERKSKLLQQTQNTATLTDSPPSLKLIPSNFPRLTNRQDCNGSDCLKNNDAISLYIPRDNSTNDGQPPPLLLLSNNPSSNSGSSSNGNSGNRKNHNPPLSTTLKFSKLHTGIKVLRSDVQHPQKSIPSPDASAYQEGANSRSNGEYGGVKLSEVGPIPPFAGGAELTDFIQPIDMTMQTQRIYENIIPNHISPTAYYDKNKHYLLSASGNRGVYGDLHPAPLIPFDPKMGIYEPVTVPSPHSVYSTYSAHITDHSATSSQYGSQYDLHSVNFNFNEFFYYLIIQVFGFVSLINFQFFYN</sequence>
<dbReference type="STRING" id="1147741.A0A0R3S6K2"/>
<feature type="transmembrane region" description="Helical" evidence="2">
    <location>
        <begin position="36"/>
        <end position="56"/>
    </location>
</feature>
<reference evidence="4" key="1">
    <citation type="submission" date="2017-02" db="UniProtKB">
        <authorList>
            <consortium name="WormBaseParasite"/>
        </authorList>
    </citation>
    <scope>IDENTIFICATION</scope>
</reference>
<evidence type="ECO:0000313" key="4">
    <source>
        <dbReference type="WBParaSite" id="EEL_0001042401-mRNA-1"/>
    </source>
</evidence>
<feature type="region of interest" description="Disordered" evidence="1">
    <location>
        <begin position="295"/>
        <end position="324"/>
    </location>
</feature>
<feature type="transmembrane region" description="Helical" evidence="2">
    <location>
        <begin position="454"/>
        <end position="475"/>
    </location>
</feature>
<keyword evidence="2" id="KW-0812">Transmembrane</keyword>
<dbReference type="Proteomes" id="UP000050640">
    <property type="component" value="Unplaced"/>
</dbReference>
<feature type="compositionally biased region" description="Low complexity" evidence="1">
    <location>
        <begin position="248"/>
        <end position="268"/>
    </location>
</feature>
<dbReference type="WBParaSite" id="EEL_0001042401-mRNA-1">
    <property type="protein sequence ID" value="EEL_0001042401-mRNA-1"/>
    <property type="gene ID" value="EEL_0001042401"/>
</dbReference>